<proteinExistence type="predicted"/>
<dbReference type="Proteomes" id="UP000198372">
    <property type="component" value="Unassembled WGS sequence"/>
</dbReference>
<sequence length="146" mass="17091">MSEIDCAGQAHAHQVESHTSRRTVWTHLSVDQSLPPEIMEQFATHLHRRFARVYEDQRNAPLVCRSWRDAFQREICTHVDLMTDYPRRVARSFLASGLMSRYNVGHLEVYMAEKGQTFLIEEIVWRARSLKSLTILSDFRYPLSTP</sequence>
<evidence type="ECO:0000313" key="1">
    <source>
        <dbReference type="EMBL" id="SCV70209.1"/>
    </source>
</evidence>
<reference evidence="2" key="1">
    <citation type="submission" date="2016-09" db="EMBL/GenBank/DDBJ databases">
        <authorList>
            <person name="Jeantristanb JTB J.-T."/>
            <person name="Ricardo R."/>
        </authorList>
    </citation>
    <scope>NUCLEOTIDE SEQUENCE [LARGE SCALE GENOMIC DNA]</scope>
</reference>
<keyword evidence="2" id="KW-1185">Reference proteome</keyword>
<organism evidence="1 2">
    <name type="scientific">Microbotryum intermedium</name>
    <dbReference type="NCBI Taxonomy" id="269621"/>
    <lineage>
        <taxon>Eukaryota</taxon>
        <taxon>Fungi</taxon>
        <taxon>Dikarya</taxon>
        <taxon>Basidiomycota</taxon>
        <taxon>Pucciniomycotina</taxon>
        <taxon>Microbotryomycetes</taxon>
        <taxon>Microbotryales</taxon>
        <taxon>Microbotryaceae</taxon>
        <taxon>Microbotryum</taxon>
    </lineage>
</organism>
<dbReference type="AlphaFoldDB" id="A0A238FBP2"/>
<protein>
    <submittedName>
        <fullName evidence="1">BQ2448_1603 protein</fullName>
    </submittedName>
</protein>
<gene>
    <name evidence="1" type="ORF">BQ2448_1603</name>
</gene>
<evidence type="ECO:0000313" key="2">
    <source>
        <dbReference type="Proteomes" id="UP000198372"/>
    </source>
</evidence>
<accession>A0A238FBP2</accession>
<name>A0A238FBP2_9BASI</name>
<dbReference type="EMBL" id="FMSP01000005">
    <property type="protein sequence ID" value="SCV70209.1"/>
    <property type="molecule type" value="Genomic_DNA"/>
</dbReference>